<keyword evidence="1" id="KW-0812">Transmembrane</keyword>
<feature type="transmembrane region" description="Helical" evidence="1">
    <location>
        <begin position="38"/>
        <end position="61"/>
    </location>
</feature>
<keyword evidence="1" id="KW-0472">Membrane</keyword>
<organism evidence="2">
    <name type="scientific">freshwater metagenome</name>
    <dbReference type="NCBI Taxonomy" id="449393"/>
    <lineage>
        <taxon>unclassified sequences</taxon>
        <taxon>metagenomes</taxon>
        <taxon>ecological metagenomes</taxon>
    </lineage>
</organism>
<feature type="transmembrane region" description="Helical" evidence="1">
    <location>
        <begin position="6"/>
        <end position="26"/>
    </location>
</feature>
<evidence type="ECO:0000256" key="1">
    <source>
        <dbReference type="SAM" id="Phobius"/>
    </source>
</evidence>
<feature type="transmembrane region" description="Helical" evidence="1">
    <location>
        <begin position="67"/>
        <end position="86"/>
    </location>
</feature>
<gene>
    <name evidence="2" type="ORF">UFOPK2370_00326</name>
</gene>
<sequence>MDLELIIRITLVLHLLGFASIMAGTLGQIKSFKDGAVVLPSILHGAWLSLATGLALTGMLPANGEEVNHLVVALKSASLTAIFFIAYTFKKKATPPTWVVPLIMALTITNLSLAVLL</sequence>
<proteinExistence type="predicted"/>
<reference evidence="2" key="1">
    <citation type="submission" date="2020-05" db="EMBL/GenBank/DDBJ databases">
        <authorList>
            <person name="Chiriac C."/>
            <person name="Salcher M."/>
            <person name="Ghai R."/>
            <person name="Kavagutti S V."/>
        </authorList>
    </citation>
    <scope>NUCLEOTIDE SEQUENCE</scope>
</reference>
<dbReference type="EMBL" id="CAEZXK010000005">
    <property type="protein sequence ID" value="CAB4681493.1"/>
    <property type="molecule type" value="Genomic_DNA"/>
</dbReference>
<accession>A0A6J6NA39</accession>
<evidence type="ECO:0000313" key="2">
    <source>
        <dbReference type="EMBL" id="CAB4681493.1"/>
    </source>
</evidence>
<dbReference type="AlphaFoldDB" id="A0A6J6NA39"/>
<name>A0A6J6NA39_9ZZZZ</name>
<protein>
    <submittedName>
        <fullName evidence="2">Unannotated protein</fullName>
    </submittedName>
</protein>
<feature type="transmembrane region" description="Helical" evidence="1">
    <location>
        <begin position="98"/>
        <end position="116"/>
    </location>
</feature>
<keyword evidence="1" id="KW-1133">Transmembrane helix</keyword>